<dbReference type="eggNOG" id="COG4880">
    <property type="taxonomic scope" value="Bacteria"/>
</dbReference>
<keyword evidence="3" id="KW-1185">Reference proteome</keyword>
<feature type="chain" id="PRO_5001615727" evidence="1">
    <location>
        <begin position="21"/>
        <end position="723"/>
    </location>
</feature>
<dbReference type="RefSeq" id="WP_035593209.1">
    <property type="nucleotide sequence ID" value="NZ_ARYM01000001.1"/>
</dbReference>
<keyword evidence="1" id="KW-0732">Signal</keyword>
<dbReference type="EMBL" id="ARYM01000001">
    <property type="protein sequence ID" value="KDA00491.1"/>
    <property type="molecule type" value="Genomic_DNA"/>
</dbReference>
<dbReference type="AlphaFoldDB" id="A0A062VIY8"/>
<sequence length="723" mass="79117">MKRYLGLPLVALAVSGCAYFSPRQTFVDPPEPPAADQNRYADFKVPEQDETLAAFEDPALAGLRATSLSKFRSEEEFKDWIRATREAADARGIGRPYPVLSAPAPTADMAMAVGTPAPAAEAAPSQEVTVTGSAVPGSADNPEITNNQKAGVDEGGIIKQIGQHLVILQDGRLFVTDLMPGGEPGLKLADRANVYRSSHEDTWYDEVLVAGRTILVTGYSYREEATEYTVLNLGEDGKVTRQATFYISSNDYYSGSNYATRMIDGKLVIHTPIYLVGRGWWDELEIPVIREWRQEEGDGFRERTELEDGRPLFSATDIWMPVQQTLKPVIHTVTVCDIAGVSDGTVPACKATAIVGTETHEFLVTKDAFWLWMSPTDDERERDLGERARYPECSEGPRPQLADLAPSALVRLPTDGAKPAVLGVRGAPQNQFSMDMDAGTFRAVLDWRHRDCDSWDSKDEADLTFFDVPLSELDDVFHDTAGGRYFDLPTPGASDYEARFTEKHLVYGAREGWGSWPPGDGETRDAGRAIIVPVDAPDQPVTVELTHDVIRAERAGPYMALTGYHDNKGLSLSLIDLRAEPRISGTITLKGRYESESRSHAFNSGIGADGAGLIGLPTVPRSEEADRWWWWSASSDMSYIAAAPDGGLAEAGMLDATRRDPQLPSETGYTCEVSCIDWYGNARPIFTGGRVLALINSELVEGRVEDGKVTEIGRIDLTAPLAD</sequence>
<keyword evidence="2" id="KW-0449">Lipoprotein</keyword>
<gene>
    <name evidence="2" type="ORF">HPO_00640</name>
</gene>
<evidence type="ECO:0000313" key="3">
    <source>
        <dbReference type="Proteomes" id="UP000027100"/>
    </source>
</evidence>
<evidence type="ECO:0000256" key="1">
    <source>
        <dbReference type="SAM" id="SignalP"/>
    </source>
</evidence>
<feature type="signal peptide" evidence="1">
    <location>
        <begin position="1"/>
        <end position="20"/>
    </location>
</feature>
<accession>A0A062VIY8</accession>
<proteinExistence type="predicted"/>
<dbReference type="PATRIC" id="fig|1280954.3.peg.133"/>
<evidence type="ECO:0000313" key="2">
    <source>
        <dbReference type="EMBL" id="KDA00491.1"/>
    </source>
</evidence>
<dbReference type="PROSITE" id="PS51257">
    <property type="entry name" value="PROKAR_LIPOPROTEIN"/>
    <property type="match status" value="1"/>
</dbReference>
<dbReference type="InterPro" id="IPR019198">
    <property type="entry name" value="Beta_propeller_containing"/>
</dbReference>
<dbReference type="Proteomes" id="UP000027100">
    <property type="component" value="Unassembled WGS sequence"/>
</dbReference>
<reference evidence="2 3" key="1">
    <citation type="journal article" date="2014" name="Antonie Van Leeuwenhoek">
        <title>Hyphomonas beringensis sp. nov. and Hyphomonas chukchiensis sp. nov., isolated from surface seawater of the Bering Sea and Chukchi Sea.</title>
        <authorList>
            <person name="Li C."/>
            <person name="Lai Q."/>
            <person name="Li G."/>
            <person name="Dong C."/>
            <person name="Wang J."/>
            <person name="Liao Y."/>
            <person name="Shao Z."/>
        </authorList>
    </citation>
    <scope>NUCLEOTIDE SEQUENCE [LARGE SCALE GENOMIC DNA]</scope>
    <source>
        <strain evidence="2 3">PS728</strain>
    </source>
</reference>
<dbReference type="Pfam" id="PF09826">
    <property type="entry name" value="Beta_propel"/>
    <property type="match status" value="1"/>
</dbReference>
<comment type="caution">
    <text evidence="2">The sequence shown here is derived from an EMBL/GenBank/DDBJ whole genome shotgun (WGS) entry which is preliminary data.</text>
</comment>
<protein>
    <submittedName>
        <fullName evidence="2">Putative lipoprotein</fullName>
    </submittedName>
</protein>
<dbReference type="OrthoDB" id="7439267at2"/>
<organism evidence="2 3">
    <name type="scientific">Hyphomonas polymorpha PS728</name>
    <dbReference type="NCBI Taxonomy" id="1280954"/>
    <lineage>
        <taxon>Bacteria</taxon>
        <taxon>Pseudomonadati</taxon>
        <taxon>Pseudomonadota</taxon>
        <taxon>Alphaproteobacteria</taxon>
        <taxon>Hyphomonadales</taxon>
        <taxon>Hyphomonadaceae</taxon>
        <taxon>Hyphomonas</taxon>
    </lineage>
</organism>
<name>A0A062VIY8_9PROT</name>